<reference evidence="1" key="2">
    <citation type="journal article" date="2013" name="Mar. Genomics">
        <title>Expression of sulfatases in Rhodopirellula baltica and the diversity of sulfatases in the genus Rhodopirellula.</title>
        <authorList>
            <person name="Wegner C.E."/>
            <person name="Richter-Heitmann T."/>
            <person name="Klindworth A."/>
            <person name="Klockow C."/>
            <person name="Richter M."/>
            <person name="Achstetter T."/>
            <person name="Glockner F.O."/>
            <person name="Harder J."/>
        </authorList>
    </citation>
    <scope>NUCLEOTIDE SEQUENCE [LARGE SCALE GENOMIC DNA]</scope>
    <source>
        <strain evidence="1">6C</strain>
    </source>
</reference>
<evidence type="ECO:0000313" key="2">
    <source>
        <dbReference type="Proteomes" id="UP000011529"/>
    </source>
</evidence>
<evidence type="ECO:0000313" key="1">
    <source>
        <dbReference type="EMBL" id="EMB16482.1"/>
    </source>
</evidence>
<organism evidence="1 2">
    <name type="scientific">Rhodopirellula europaea 6C</name>
    <dbReference type="NCBI Taxonomy" id="1263867"/>
    <lineage>
        <taxon>Bacteria</taxon>
        <taxon>Pseudomonadati</taxon>
        <taxon>Planctomycetota</taxon>
        <taxon>Planctomycetia</taxon>
        <taxon>Pirellulales</taxon>
        <taxon>Pirellulaceae</taxon>
        <taxon>Rhodopirellula</taxon>
    </lineage>
</organism>
<reference evidence="1" key="1">
    <citation type="submission" date="2012-11" db="EMBL/GenBank/DDBJ databases">
        <title>Permanent draft genomes of Rhodopirellula europaea strain SH398 and 6C.</title>
        <authorList>
            <person name="Richter M."/>
            <person name="Richter-Heitmann T."/>
            <person name="Frank C."/>
            <person name="Harder J."/>
            <person name="Glockner F.O."/>
        </authorList>
    </citation>
    <scope>NUCLEOTIDE SEQUENCE</scope>
    <source>
        <strain evidence="1">6C</strain>
    </source>
</reference>
<keyword evidence="2" id="KW-1185">Reference proteome</keyword>
<dbReference type="Proteomes" id="UP000011529">
    <property type="component" value="Unassembled WGS sequence"/>
</dbReference>
<sequence>MYKRLTVTLNRVPLAVSFSQMADRIRPRRISWTGRTGDFFD</sequence>
<proteinExistence type="predicted"/>
<name>M2AUX5_9BACT</name>
<protein>
    <submittedName>
        <fullName evidence="1">Uncharacterized protein</fullName>
    </submittedName>
</protein>
<dbReference type="AlphaFoldDB" id="M2AUX5"/>
<dbReference type="EMBL" id="ANMO01000120">
    <property type="protein sequence ID" value="EMB16482.1"/>
    <property type="molecule type" value="Genomic_DNA"/>
</dbReference>
<comment type="caution">
    <text evidence="1">The sequence shown here is derived from an EMBL/GenBank/DDBJ whole genome shotgun (WGS) entry which is preliminary data.</text>
</comment>
<accession>M2AUX5</accession>
<gene>
    <name evidence="1" type="ORF">RE6C_02847</name>
</gene>